<evidence type="ECO:0000259" key="2">
    <source>
        <dbReference type="Pfam" id="PF13505"/>
    </source>
</evidence>
<feature type="domain" description="Outer membrane protein beta-barrel" evidence="2">
    <location>
        <begin position="74"/>
        <end position="235"/>
    </location>
</feature>
<evidence type="ECO:0000256" key="1">
    <source>
        <dbReference type="ARBA" id="ARBA00022729"/>
    </source>
</evidence>
<dbReference type="Proteomes" id="UP000017429">
    <property type="component" value="Chromosome"/>
</dbReference>
<keyword evidence="1" id="KW-0732">Signal</keyword>
<dbReference type="Gene3D" id="2.40.160.20">
    <property type="match status" value="1"/>
</dbReference>
<evidence type="ECO:0000313" key="3">
    <source>
        <dbReference type="EMBL" id="USF24403.1"/>
    </source>
</evidence>
<gene>
    <name evidence="3" type="ORF">N508_001489</name>
</gene>
<evidence type="ECO:0000313" key="4">
    <source>
        <dbReference type="Proteomes" id="UP000017429"/>
    </source>
</evidence>
<dbReference type="Pfam" id="PF13505">
    <property type="entry name" value="OMP_b-brl"/>
    <property type="match status" value="1"/>
</dbReference>
<dbReference type="SUPFAM" id="SSF56925">
    <property type="entry name" value="OMPA-like"/>
    <property type="match status" value="1"/>
</dbReference>
<name>V2QGE8_9BACT</name>
<keyword evidence="4" id="KW-1185">Reference proteome</keyword>
<dbReference type="KEGG" id="msch:N508_001489"/>
<organism evidence="3 4">
    <name type="scientific">Mucispirillum schaedleri ASF457</name>
    <dbReference type="NCBI Taxonomy" id="1379858"/>
    <lineage>
        <taxon>Bacteria</taxon>
        <taxon>Pseudomonadati</taxon>
        <taxon>Deferribacterota</taxon>
        <taxon>Deferribacteres</taxon>
        <taxon>Deferribacterales</taxon>
        <taxon>Mucispirillaceae</taxon>
        <taxon>Mucispirillum</taxon>
    </lineage>
</organism>
<reference evidence="3" key="2">
    <citation type="submission" date="2022-05" db="EMBL/GenBank/DDBJ databases">
        <authorList>
            <person name="Proctor A.L."/>
            <person name="Phillips G.J."/>
            <person name="Wannemuehler M.J."/>
        </authorList>
    </citation>
    <scope>NUCLEOTIDE SEQUENCE</scope>
    <source>
        <strain evidence="3">ASF457</strain>
    </source>
</reference>
<reference evidence="3" key="3">
    <citation type="submission" date="2022-06" db="EMBL/GenBank/DDBJ databases">
        <title>Resources to Facilitate Use of the Altered Schaedler Flora (ASF) Mouse Model to Study Microbiome Function.</title>
        <authorList>
            <person name="Proctor A."/>
            <person name="Parvinroo S."/>
            <person name="Richie T."/>
            <person name="Jia X."/>
            <person name="Lee S.T.M."/>
            <person name="Karp P.D."/>
            <person name="Paley S."/>
            <person name="Kostic A.D."/>
            <person name="Pierre J.F."/>
            <person name="Wannemuehler M.J."/>
            <person name="Phillips G.J."/>
        </authorList>
    </citation>
    <scope>NUCLEOTIDE SEQUENCE</scope>
    <source>
        <strain evidence="3">ASF457</strain>
    </source>
</reference>
<dbReference type="InterPro" id="IPR027385">
    <property type="entry name" value="Beta-barrel_OMP"/>
</dbReference>
<protein>
    <recommendedName>
        <fullName evidence="2">Outer membrane protein beta-barrel domain-containing protein</fullName>
    </recommendedName>
</protein>
<dbReference type="InterPro" id="IPR011250">
    <property type="entry name" value="OMP/PagP_B-barrel"/>
</dbReference>
<reference evidence="3" key="1">
    <citation type="journal article" date="2014" name="Genome Announc.">
        <title>Draft genome sequences of the altered schaedler flora, a defined bacterial community from gnotobiotic mice.</title>
        <authorList>
            <person name="Wannemuehler M.J."/>
            <person name="Overstreet A.M."/>
            <person name="Ward D.V."/>
            <person name="Phillips G.J."/>
        </authorList>
    </citation>
    <scope>NUCLEOTIDE SEQUENCE</scope>
    <source>
        <strain evidence="3">ASF457</strain>
    </source>
</reference>
<dbReference type="EMBL" id="CP097562">
    <property type="protein sequence ID" value="USF24403.1"/>
    <property type="molecule type" value="Genomic_DNA"/>
</dbReference>
<accession>V2QGE8</accession>
<dbReference type="RefSeq" id="WP_023275785.1">
    <property type="nucleotide sequence ID" value="NZ_CP097562.1"/>
</dbReference>
<sequence length="235" mass="26224">MKKIIIIFALIFAVNIPFLYAQYGDYYDGKNSYSYGDMPSPKKSSRKKYENKNHYIGISPSIYIPTGKNAYIKDYTGVGGGVDLRYKYNLHKVFALAGTFRYNYAGGSNFNGDNKVDTKHHLIDMQILAVLQYDDVKATKGFIPYISAGMDIAVNVIDSETTAYRKDADGATYPVYKIISKGNDSAANVGFVVGAGLRYAFSNNFTTGFGVDYTHVFTNHDYSGIRVFIDAGYRF</sequence>
<proteinExistence type="predicted"/>
<dbReference type="AlphaFoldDB" id="V2QGE8"/>